<dbReference type="Proteomes" id="UP000281647">
    <property type="component" value="Unassembled WGS sequence"/>
</dbReference>
<evidence type="ECO:0000313" key="2">
    <source>
        <dbReference type="Proteomes" id="UP000281647"/>
    </source>
</evidence>
<dbReference type="EMBL" id="RKST01000005">
    <property type="protein sequence ID" value="RUM98792.1"/>
    <property type="molecule type" value="Genomic_DNA"/>
</dbReference>
<sequence>MKICHGFGCHFQSQLDLGAADARRISAILAAGRASPHAERAAVSKAVQYYESRAASVVGVRDHAKSNARQWHRRGQMDCIDESTNTRTFLLYLERRGLLKHHTVQRNVTRGFLIDGRYPHSTAVLRDRSGEKWTIDSWYTPTGGPPDIMKLSQWLTRGVMGVR</sequence>
<dbReference type="AlphaFoldDB" id="A0A432V9C8"/>
<accession>A0A432V9C8</accession>
<comment type="caution">
    <text evidence="1">The sequence shown here is derived from an EMBL/GenBank/DDBJ whole genome shotgun (WGS) entry which is preliminary data.</text>
</comment>
<evidence type="ECO:0000313" key="1">
    <source>
        <dbReference type="EMBL" id="RUM98792.1"/>
    </source>
</evidence>
<dbReference type="OrthoDB" id="5471992at2"/>
<reference evidence="1 2" key="1">
    <citation type="submission" date="2018-11" db="EMBL/GenBank/DDBJ databases">
        <title>Pseudaminobacter arsenicus sp. nov., an arsenic-resistant bacterium isolated from arsenic-rich aquifers.</title>
        <authorList>
            <person name="Mu Y."/>
        </authorList>
    </citation>
    <scope>NUCLEOTIDE SEQUENCE [LARGE SCALE GENOMIC DNA]</scope>
    <source>
        <strain evidence="1 2">CB3</strain>
    </source>
</reference>
<proteinExistence type="predicted"/>
<organism evidence="1 2">
    <name type="scientific">Borborobacter arsenicus</name>
    <dbReference type="NCBI Taxonomy" id="1851146"/>
    <lineage>
        <taxon>Bacteria</taxon>
        <taxon>Pseudomonadati</taxon>
        <taxon>Pseudomonadota</taxon>
        <taxon>Alphaproteobacteria</taxon>
        <taxon>Hyphomicrobiales</taxon>
        <taxon>Phyllobacteriaceae</taxon>
        <taxon>Borborobacter</taxon>
    </lineage>
</organism>
<keyword evidence="2" id="KW-1185">Reference proteome</keyword>
<protein>
    <submittedName>
        <fullName evidence="1">Uncharacterized protein</fullName>
    </submittedName>
</protein>
<name>A0A432V9C8_9HYPH</name>
<gene>
    <name evidence="1" type="ORF">EET67_06170</name>
</gene>